<feature type="transmembrane region" description="Helical" evidence="1">
    <location>
        <begin position="75"/>
        <end position="93"/>
    </location>
</feature>
<dbReference type="Proteomes" id="UP000277457">
    <property type="component" value="Unassembled WGS sequence"/>
</dbReference>
<evidence type="ECO:0000313" key="2">
    <source>
        <dbReference type="EMBL" id="RLE08466.1"/>
    </source>
</evidence>
<accession>A0A662D597</accession>
<evidence type="ECO:0008006" key="4">
    <source>
        <dbReference type="Google" id="ProtNLM"/>
    </source>
</evidence>
<keyword evidence="1" id="KW-0472">Membrane</keyword>
<keyword evidence="1" id="KW-1133">Transmembrane helix</keyword>
<protein>
    <recommendedName>
        <fullName evidence="4">DUF2178 domain-containing protein</fullName>
    </recommendedName>
</protein>
<evidence type="ECO:0000256" key="1">
    <source>
        <dbReference type="SAM" id="Phobius"/>
    </source>
</evidence>
<name>A0A662D597_UNCAE</name>
<gene>
    <name evidence="2" type="ORF">DRZ78_01020</name>
</gene>
<organism evidence="2 3">
    <name type="scientific">Aerophobetes bacterium</name>
    <dbReference type="NCBI Taxonomy" id="2030807"/>
    <lineage>
        <taxon>Bacteria</taxon>
        <taxon>Candidatus Aerophobota</taxon>
    </lineage>
</organism>
<feature type="transmembrane region" description="Helical" evidence="1">
    <location>
        <begin position="12"/>
        <end position="30"/>
    </location>
</feature>
<reference evidence="2 3" key="1">
    <citation type="submission" date="2018-06" db="EMBL/GenBank/DDBJ databases">
        <title>Extensive metabolic versatility and redundancy in microbially diverse, dynamic hydrothermal sediments.</title>
        <authorList>
            <person name="Dombrowski N."/>
            <person name="Teske A."/>
            <person name="Baker B.J."/>
        </authorList>
    </citation>
    <scope>NUCLEOTIDE SEQUENCE [LARGE SCALE GENOMIC DNA]</scope>
    <source>
        <strain evidence="2">B7_G13</strain>
    </source>
</reference>
<evidence type="ECO:0000313" key="3">
    <source>
        <dbReference type="Proteomes" id="UP000277457"/>
    </source>
</evidence>
<dbReference type="AlphaFoldDB" id="A0A662D597"/>
<feature type="transmembrane region" description="Helical" evidence="1">
    <location>
        <begin position="99"/>
        <end position="120"/>
    </location>
</feature>
<dbReference type="EMBL" id="QMPY01000023">
    <property type="protein sequence ID" value="RLE08466.1"/>
    <property type="molecule type" value="Genomic_DNA"/>
</dbReference>
<keyword evidence="1" id="KW-0812">Transmembrane</keyword>
<comment type="caution">
    <text evidence="2">The sequence shown here is derived from an EMBL/GenBank/DDBJ whole genome shotgun (WGS) entry which is preliminary data.</text>
</comment>
<sequence>MKFKKYTQISTSVLLVFSIILLILAAAVWSKNIYTGVVYLIIGMIQLICTLLLYPRIGKIKDETEIGNRSVQHNWIVLSIGIAGCALFLAPFFKVDSMAIPYTAFTVCLISLLLSTFNIYKAVKDTKARMVV</sequence>
<proteinExistence type="predicted"/>
<feature type="transmembrane region" description="Helical" evidence="1">
    <location>
        <begin position="36"/>
        <end position="54"/>
    </location>
</feature>